<protein>
    <submittedName>
        <fullName evidence="3">Bacteriocin transport accessory protein</fullName>
    </submittedName>
</protein>
<feature type="compositionally biased region" description="Polar residues" evidence="1">
    <location>
        <begin position="85"/>
        <end position="100"/>
    </location>
</feature>
<feature type="region of interest" description="Disordered" evidence="1">
    <location>
        <begin position="32"/>
        <end position="134"/>
    </location>
</feature>
<evidence type="ECO:0000256" key="2">
    <source>
        <dbReference type="SAM" id="SignalP"/>
    </source>
</evidence>
<feature type="region of interest" description="Disordered" evidence="1">
    <location>
        <begin position="258"/>
        <end position="322"/>
    </location>
</feature>
<gene>
    <name evidence="3" type="ORF">STRMA_1356</name>
</gene>
<dbReference type="InterPro" id="IPR036249">
    <property type="entry name" value="Thioredoxin-like_sf"/>
</dbReference>
<keyword evidence="4" id="KW-1185">Reference proteome</keyword>
<feature type="compositionally biased region" description="Basic and acidic residues" evidence="1">
    <location>
        <begin position="74"/>
        <end position="83"/>
    </location>
</feature>
<accession>G5JUX1</accession>
<proteinExistence type="predicted"/>
<dbReference type="Gene3D" id="3.40.30.10">
    <property type="entry name" value="Glutaredoxin"/>
    <property type="match status" value="1"/>
</dbReference>
<evidence type="ECO:0000256" key="1">
    <source>
        <dbReference type="SAM" id="MobiDB-lite"/>
    </source>
</evidence>
<name>G5JUX1_9STRE</name>
<evidence type="ECO:0000313" key="4">
    <source>
        <dbReference type="Proteomes" id="UP000003573"/>
    </source>
</evidence>
<feature type="signal peptide" evidence="2">
    <location>
        <begin position="1"/>
        <end position="24"/>
    </location>
</feature>
<feature type="compositionally biased region" description="Polar residues" evidence="1">
    <location>
        <begin position="115"/>
        <end position="133"/>
    </location>
</feature>
<dbReference type="CDD" id="cd02947">
    <property type="entry name" value="TRX_family"/>
    <property type="match status" value="1"/>
</dbReference>
<sequence length="348" mass="37734">MKFSKSILLLSTSILLLAGGAAFAEDVSQGENLEKTEMSTPAVTTEVQSSDTTTVNKETVSTTETTASALSSSENKEEQKENDGGDNTEQQTPPKTSDQTAENEKSPLSQGEAAANTSAEQSSENQNTAAESISTEKYEANVSHFKAVSMADVYHMFDDTENSYTLYIGRPTCHYCRDFSPILKEFNGLTGSQLYYYNTDRDDFTIAAKEFLKNKVGIFATPMTLFIDKGQLVSGWVGSGIPSKELYNKLYSNSNHKEELKSGNQTSALKDTPIADKENTTNPTEQVKTVPGSGGPAPRQKSAQSAVSASQKSDSSQMTDEEADKKLVTKAITAFLSFLYDALAKLKI</sequence>
<feature type="compositionally biased region" description="Low complexity" evidence="1">
    <location>
        <begin position="300"/>
        <end position="317"/>
    </location>
</feature>
<dbReference type="STRING" id="764298.STRMA_1356"/>
<dbReference type="Pfam" id="PF20207">
    <property type="entry name" value="DUF6568"/>
    <property type="match status" value="1"/>
</dbReference>
<keyword evidence="2" id="KW-0732">Signal</keyword>
<dbReference type="AlphaFoldDB" id="G5JUX1"/>
<comment type="caution">
    <text evidence="3">The sequence shown here is derived from an EMBL/GenBank/DDBJ whole genome shotgun (WGS) entry which is preliminary data.</text>
</comment>
<reference evidence="3 4" key="1">
    <citation type="journal article" date="2014" name="Int. J. Syst. Evol. Microbiol.">
        <title>Phylogenomics and the dynamic genome evolution of the genus Streptococcus.</title>
        <authorList>
            <consortium name="The Broad Institute Genome Sequencing Platform"/>
            <person name="Richards V.P."/>
            <person name="Palmer S.R."/>
            <person name="Pavinski Bitar P.D."/>
            <person name="Qin X."/>
            <person name="Weinstock G.M."/>
            <person name="Highlander S.K."/>
            <person name="Town C.D."/>
            <person name="Burne R.A."/>
            <person name="Stanhope M.J."/>
        </authorList>
    </citation>
    <scope>NUCLEOTIDE SEQUENCE [LARGE SCALE GENOMIC DNA]</scope>
    <source>
        <strain evidence="3 4">NCTC 11558</strain>
    </source>
</reference>
<feature type="chain" id="PRO_5003479477" evidence="2">
    <location>
        <begin position="25"/>
        <end position="348"/>
    </location>
</feature>
<feature type="compositionally biased region" description="Low complexity" evidence="1">
    <location>
        <begin position="52"/>
        <end position="73"/>
    </location>
</feature>
<dbReference type="Proteomes" id="UP000003573">
    <property type="component" value="Unassembled WGS sequence"/>
</dbReference>
<dbReference type="RefSeq" id="WP_003080585.1">
    <property type="nucleotide sequence ID" value="NZ_AEUW02000001.1"/>
</dbReference>
<dbReference type="InterPro" id="IPR046698">
    <property type="entry name" value="PedC-like"/>
</dbReference>
<feature type="compositionally biased region" description="Polar residues" evidence="1">
    <location>
        <begin position="38"/>
        <end position="51"/>
    </location>
</feature>
<organism evidence="3 4">
    <name type="scientific">Streptococcus macacae NCTC 11558</name>
    <dbReference type="NCBI Taxonomy" id="764298"/>
    <lineage>
        <taxon>Bacteria</taxon>
        <taxon>Bacillati</taxon>
        <taxon>Bacillota</taxon>
        <taxon>Bacilli</taxon>
        <taxon>Lactobacillales</taxon>
        <taxon>Streptococcaceae</taxon>
        <taxon>Streptococcus</taxon>
    </lineage>
</organism>
<dbReference type="SUPFAM" id="SSF52833">
    <property type="entry name" value="Thioredoxin-like"/>
    <property type="match status" value="1"/>
</dbReference>
<dbReference type="EMBL" id="AEUW02000001">
    <property type="protein sequence ID" value="EHJ52507.1"/>
    <property type="molecule type" value="Genomic_DNA"/>
</dbReference>
<evidence type="ECO:0000313" key="3">
    <source>
        <dbReference type="EMBL" id="EHJ52507.1"/>
    </source>
</evidence>